<evidence type="ECO:0000256" key="1">
    <source>
        <dbReference type="ARBA" id="ARBA00022658"/>
    </source>
</evidence>
<evidence type="ECO:0000256" key="3">
    <source>
        <dbReference type="SAM" id="MobiDB-lite"/>
    </source>
</evidence>
<dbReference type="OrthoDB" id="1053009at2759"/>
<keyword evidence="1 2" id="KW-0344">Guanine-nucleotide releasing factor</keyword>
<feature type="compositionally biased region" description="Low complexity" evidence="3">
    <location>
        <begin position="51"/>
        <end position="61"/>
    </location>
</feature>
<feature type="compositionally biased region" description="Basic and acidic residues" evidence="3">
    <location>
        <begin position="28"/>
        <end position="40"/>
    </location>
</feature>
<feature type="region of interest" description="Disordered" evidence="3">
    <location>
        <begin position="1"/>
        <end position="61"/>
    </location>
</feature>
<dbReference type="PANTHER" id="PTHR33101">
    <property type="entry name" value="ROP GUANINE NUCLEOTIDE EXCHANGE FACTOR 1"/>
    <property type="match status" value="1"/>
</dbReference>
<dbReference type="Pfam" id="PF03759">
    <property type="entry name" value="PRONE"/>
    <property type="match status" value="1"/>
</dbReference>
<dbReference type="PANTHER" id="PTHR33101:SF30">
    <property type="entry name" value="ROP GUANINE NUCLEOTIDE EXCHANGE FACTOR 2"/>
    <property type="match status" value="1"/>
</dbReference>
<comment type="caution">
    <text evidence="5">The sequence shown here is derived from an EMBL/GenBank/DDBJ whole genome shotgun (WGS) entry which is preliminary data.</text>
</comment>
<dbReference type="Gene3D" id="1.20.58.2010">
    <property type="entry name" value="PRONE domain, subdomain 1"/>
    <property type="match status" value="2"/>
</dbReference>
<proteinExistence type="predicted"/>
<dbReference type="AlphaFoldDB" id="A0A8T0QKQ5"/>
<name>A0A8T0QKQ5_PANVG</name>
<dbReference type="FunFam" id="1.20.58.2010:FF:000003">
    <property type="entry name" value="Rop guanine nucleotide exchange factor 14"/>
    <property type="match status" value="1"/>
</dbReference>
<dbReference type="FunFam" id="1.20.58.1310:FF:000002">
    <property type="entry name" value="Rop guanine nucleotide exchange factor 2"/>
    <property type="match status" value="1"/>
</dbReference>
<feature type="domain" description="PRONE" evidence="4">
    <location>
        <begin position="95"/>
        <end position="468"/>
    </location>
</feature>
<dbReference type="InterPro" id="IPR038937">
    <property type="entry name" value="RopGEF"/>
</dbReference>
<protein>
    <recommendedName>
        <fullName evidence="4">PRONE domain-containing protein</fullName>
    </recommendedName>
</protein>
<dbReference type="GO" id="GO:0005085">
    <property type="term" value="F:guanyl-nucleotide exchange factor activity"/>
    <property type="evidence" value="ECO:0007669"/>
    <property type="project" value="UniProtKB-UniRule"/>
</dbReference>
<dbReference type="FunFam" id="1.20.58.2010:FF:000001">
    <property type="entry name" value="Rop guanine nucleotide exchange factor 14"/>
    <property type="match status" value="1"/>
</dbReference>
<dbReference type="InterPro" id="IPR005512">
    <property type="entry name" value="PRONE_dom"/>
</dbReference>
<dbReference type="Proteomes" id="UP000823388">
    <property type="component" value="Chromosome 7K"/>
</dbReference>
<accession>A0A8T0QKQ5</accession>
<evidence type="ECO:0000256" key="2">
    <source>
        <dbReference type="PROSITE-ProRule" id="PRU00663"/>
    </source>
</evidence>
<sequence>METPSSTCDEGSELDARSQSDYADLDDLDRPPRGHRREPSSDASSECSAEPGSPYGSSPYRPWPVRALPARVPKPPPPPLLKRLSATRRAAGGGVRDGKAGDGELQLIKERFSKLLLGEDMSGSGKGVSTSVAISNAITNLYATVFGSCHRLEPLPAEKRSMWRREMDCLLSVCDYIVEFFPSKEILPDGTIREVMATRPRSDIYVNLPALEKLDDMLLQEILDSFQKTEFWYVNDKGRKDEDDSAATPCRPVSQRGDDKWWLPVPCVTKPGLTETARRDLQQKRDCASQIHKAAMAINNGVLAEIRIPDLYKQALPKCGRASVGDLIYRHMAFPGKFSPEYLLDCLEISSEHEALEAADRVEAAMHVWRRKARQSHSRSPWSAVKDLMESDKNVMLASRAEDVLLCLKQRFPGLSQTTLDASKIQYNKDVGQAILESYSRVLESLAYNIVTCIDDVLFADEAARKIA</sequence>
<gene>
    <name evidence="5" type="ORF">PVAP13_7KG285900</name>
</gene>
<reference evidence="5" key="1">
    <citation type="submission" date="2020-05" db="EMBL/GenBank/DDBJ databases">
        <title>WGS assembly of Panicum virgatum.</title>
        <authorList>
            <person name="Lovell J.T."/>
            <person name="Jenkins J."/>
            <person name="Shu S."/>
            <person name="Juenger T.E."/>
            <person name="Schmutz J."/>
        </authorList>
    </citation>
    <scope>NUCLEOTIDE SEQUENCE</scope>
    <source>
        <strain evidence="5">AP13</strain>
    </source>
</reference>
<evidence type="ECO:0000313" key="5">
    <source>
        <dbReference type="EMBL" id="KAG2573928.1"/>
    </source>
</evidence>
<keyword evidence="6" id="KW-1185">Reference proteome</keyword>
<evidence type="ECO:0000313" key="6">
    <source>
        <dbReference type="Proteomes" id="UP000823388"/>
    </source>
</evidence>
<organism evidence="5 6">
    <name type="scientific">Panicum virgatum</name>
    <name type="common">Blackwell switchgrass</name>
    <dbReference type="NCBI Taxonomy" id="38727"/>
    <lineage>
        <taxon>Eukaryota</taxon>
        <taxon>Viridiplantae</taxon>
        <taxon>Streptophyta</taxon>
        <taxon>Embryophyta</taxon>
        <taxon>Tracheophyta</taxon>
        <taxon>Spermatophyta</taxon>
        <taxon>Magnoliopsida</taxon>
        <taxon>Liliopsida</taxon>
        <taxon>Poales</taxon>
        <taxon>Poaceae</taxon>
        <taxon>PACMAD clade</taxon>
        <taxon>Panicoideae</taxon>
        <taxon>Panicodae</taxon>
        <taxon>Paniceae</taxon>
        <taxon>Panicinae</taxon>
        <taxon>Panicum</taxon>
        <taxon>Panicum sect. Hiantes</taxon>
    </lineage>
</organism>
<dbReference type="PROSITE" id="PS51334">
    <property type="entry name" value="PRONE"/>
    <property type="match status" value="1"/>
</dbReference>
<evidence type="ECO:0000259" key="4">
    <source>
        <dbReference type="PROSITE" id="PS51334"/>
    </source>
</evidence>
<dbReference type="EMBL" id="CM029049">
    <property type="protein sequence ID" value="KAG2573928.1"/>
    <property type="molecule type" value="Genomic_DNA"/>
</dbReference>